<accession>A0A316YXG1</accession>
<proteinExistence type="predicted"/>
<evidence type="ECO:0000256" key="2">
    <source>
        <dbReference type="SAM" id="Phobius"/>
    </source>
</evidence>
<feature type="transmembrane region" description="Helical" evidence="2">
    <location>
        <begin position="244"/>
        <end position="268"/>
    </location>
</feature>
<gene>
    <name evidence="3" type="ORF">FA10DRAFT_264000</name>
</gene>
<sequence length="353" mass="40056">MASASVRGPYAWLGIREHPYDPQARFVTSYVLPPLYLALWRTVIALYTFVTLILVYAFNGVQEFSYFTVLTYWGVWAYHTISAIQTFSFYWDLRRWSKSQSSQDPSIDAEKARSDEDGQYSDKAQSWLSRYFPRPLQFAHSLLFSTICSFPLIVTIVFWTVLKDGAFDSMRTTWQNLSVHALNLVFAYLDILVLGREAMRPWSHLFFVVFLIACYVGVAYITYADQHFYTYDFLNQGEHGTGTVAGYVVAIGVATVVSFLVGQFAIFIREYVAAKLLPSEGHWGTAQVRSVPDDALVPTKLGPGPEGEGGRRHNAEDGWRQRLSFDSLSATPRKRQSIATDRSRAEHGEIIEA</sequence>
<keyword evidence="2" id="KW-0472">Membrane</keyword>
<name>A0A316YXG1_9BASI</name>
<keyword evidence="2" id="KW-1133">Transmembrane helix</keyword>
<feature type="transmembrane region" description="Helical" evidence="2">
    <location>
        <begin position="70"/>
        <end position="91"/>
    </location>
</feature>
<dbReference type="RefSeq" id="XP_025380536.1">
    <property type="nucleotide sequence ID" value="XM_025520465.1"/>
</dbReference>
<protein>
    <submittedName>
        <fullName evidence="3">Uncharacterized protein</fullName>
    </submittedName>
</protein>
<feature type="region of interest" description="Disordered" evidence="1">
    <location>
        <begin position="295"/>
        <end position="353"/>
    </location>
</feature>
<evidence type="ECO:0000313" key="3">
    <source>
        <dbReference type="EMBL" id="PWN93338.1"/>
    </source>
</evidence>
<dbReference type="PANTHER" id="PTHR12242">
    <property type="entry name" value="OS02G0130600 PROTEIN-RELATED"/>
    <property type="match status" value="1"/>
</dbReference>
<keyword evidence="2" id="KW-0812">Transmembrane</keyword>
<organism evidence="3 4">
    <name type="scientific">Acaromyces ingoldii</name>
    <dbReference type="NCBI Taxonomy" id="215250"/>
    <lineage>
        <taxon>Eukaryota</taxon>
        <taxon>Fungi</taxon>
        <taxon>Dikarya</taxon>
        <taxon>Basidiomycota</taxon>
        <taxon>Ustilaginomycotina</taxon>
        <taxon>Exobasidiomycetes</taxon>
        <taxon>Exobasidiales</taxon>
        <taxon>Cryptobasidiaceae</taxon>
        <taxon>Acaromyces</taxon>
    </lineage>
</organism>
<dbReference type="GO" id="GO:0016020">
    <property type="term" value="C:membrane"/>
    <property type="evidence" value="ECO:0007669"/>
    <property type="project" value="TreeGrafter"/>
</dbReference>
<dbReference type="EMBL" id="KZ819634">
    <property type="protein sequence ID" value="PWN93338.1"/>
    <property type="molecule type" value="Genomic_DNA"/>
</dbReference>
<dbReference type="GeneID" id="37042381"/>
<dbReference type="STRING" id="215250.A0A316YXG1"/>
<feature type="transmembrane region" description="Helical" evidence="2">
    <location>
        <begin position="138"/>
        <end position="162"/>
    </location>
</feature>
<feature type="compositionally biased region" description="Basic and acidic residues" evidence="1">
    <location>
        <begin position="308"/>
        <end position="320"/>
    </location>
</feature>
<dbReference type="Proteomes" id="UP000245768">
    <property type="component" value="Unassembled WGS sequence"/>
</dbReference>
<evidence type="ECO:0000256" key="1">
    <source>
        <dbReference type="SAM" id="MobiDB-lite"/>
    </source>
</evidence>
<dbReference type="OrthoDB" id="419711at2759"/>
<dbReference type="AlphaFoldDB" id="A0A316YXG1"/>
<dbReference type="InParanoid" id="A0A316YXG1"/>
<evidence type="ECO:0000313" key="4">
    <source>
        <dbReference type="Proteomes" id="UP000245768"/>
    </source>
</evidence>
<keyword evidence="4" id="KW-1185">Reference proteome</keyword>
<feature type="compositionally biased region" description="Basic and acidic residues" evidence="1">
    <location>
        <begin position="341"/>
        <end position="353"/>
    </location>
</feature>
<feature type="transmembrane region" description="Helical" evidence="2">
    <location>
        <begin position="35"/>
        <end position="58"/>
    </location>
</feature>
<feature type="transmembrane region" description="Helical" evidence="2">
    <location>
        <begin position="174"/>
        <end position="193"/>
    </location>
</feature>
<feature type="transmembrane region" description="Helical" evidence="2">
    <location>
        <begin position="205"/>
        <end position="224"/>
    </location>
</feature>
<dbReference type="PANTHER" id="PTHR12242:SF1">
    <property type="entry name" value="MYND-TYPE DOMAIN-CONTAINING PROTEIN"/>
    <property type="match status" value="1"/>
</dbReference>
<reference evidence="3" key="1">
    <citation type="journal article" date="2018" name="Mol. Biol. Evol.">
        <title>Broad Genomic Sampling Reveals a Smut Pathogenic Ancestry of the Fungal Clade Ustilaginomycotina.</title>
        <authorList>
            <person name="Kijpornyongpan T."/>
            <person name="Mondo S.J."/>
            <person name="Barry K."/>
            <person name="Sandor L."/>
            <person name="Lee J."/>
            <person name="Lipzen A."/>
            <person name="Pangilinan J."/>
            <person name="LaButti K."/>
            <person name="Hainaut M."/>
            <person name="Henrissat B."/>
            <person name="Grigoriev I.V."/>
            <person name="Spatafora J.W."/>
            <person name="Aime M.C."/>
        </authorList>
    </citation>
    <scope>NUCLEOTIDE SEQUENCE [LARGE SCALE GENOMIC DNA]</scope>
    <source>
        <strain evidence="3">MCA 4198</strain>
    </source>
</reference>